<accession>A0A6A6QL63</accession>
<feature type="compositionally biased region" description="Low complexity" evidence="1">
    <location>
        <begin position="10"/>
        <end position="26"/>
    </location>
</feature>
<organism evidence="2 3">
    <name type="scientific">Lophium mytilinum</name>
    <dbReference type="NCBI Taxonomy" id="390894"/>
    <lineage>
        <taxon>Eukaryota</taxon>
        <taxon>Fungi</taxon>
        <taxon>Dikarya</taxon>
        <taxon>Ascomycota</taxon>
        <taxon>Pezizomycotina</taxon>
        <taxon>Dothideomycetes</taxon>
        <taxon>Pleosporomycetidae</taxon>
        <taxon>Mytilinidiales</taxon>
        <taxon>Mytilinidiaceae</taxon>
        <taxon>Lophium</taxon>
    </lineage>
</organism>
<keyword evidence="3" id="KW-1185">Reference proteome</keyword>
<protein>
    <submittedName>
        <fullName evidence="2">Uncharacterized protein</fullName>
    </submittedName>
</protein>
<feature type="region of interest" description="Disordered" evidence="1">
    <location>
        <begin position="1"/>
        <end position="42"/>
    </location>
</feature>
<name>A0A6A6QL63_9PEZI</name>
<gene>
    <name evidence="2" type="ORF">BU16DRAFT_592607</name>
</gene>
<sequence length="206" mass="22807">MAITQPILIASASSASSSASSSSGFSSDEDTDISQPQPDYYTTTSPTDHTYSSYLAAKEQHSHDSPPRRASLASIASRRHSASSYDSSVFSWLEKVVTSVLKGFYYWGILCVSWMVIKLLHERYGESMSWEHGIAGFDWRRLLADVRGIWGTAGAGDGLTEVQRTFLEWLPCERGQGGAWFYLQILVDVENSACRSVCGHLCVYRV</sequence>
<dbReference type="AlphaFoldDB" id="A0A6A6QL63"/>
<dbReference type="Proteomes" id="UP000799750">
    <property type="component" value="Unassembled WGS sequence"/>
</dbReference>
<reference evidence="2" key="1">
    <citation type="journal article" date="2020" name="Stud. Mycol.">
        <title>101 Dothideomycetes genomes: a test case for predicting lifestyles and emergence of pathogens.</title>
        <authorList>
            <person name="Haridas S."/>
            <person name="Albert R."/>
            <person name="Binder M."/>
            <person name="Bloem J."/>
            <person name="Labutti K."/>
            <person name="Salamov A."/>
            <person name="Andreopoulos B."/>
            <person name="Baker S."/>
            <person name="Barry K."/>
            <person name="Bills G."/>
            <person name="Bluhm B."/>
            <person name="Cannon C."/>
            <person name="Castanera R."/>
            <person name="Culley D."/>
            <person name="Daum C."/>
            <person name="Ezra D."/>
            <person name="Gonzalez J."/>
            <person name="Henrissat B."/>
            <person name="Kuo A."/>
            <person name="Liang C."/>
            <person name="Lipzen A."/>
            <person name="Lutzoni F."/>
            <person name="Magnuson J."/>
            <person name="Mondo S."/>
            <person name="Nolan M."/>
            <person name="Ohm R."/>
            <person name="Pangilinan J."/>
            <person name="Park H.-J."/>
            <person name="Ramirez L."/>
            <person name="Alfaro M."/>
            <person name="Sun H."/>
            <person name="Tritt A."/>
            <person name="Yoshinaga Y."/>
            <person name="Zwiers L.-H."/>
            <person name="Turgeon B."/>
            <person name="Goodwin S."/>
            <person name="Spatafora J."/>
            <person name="Crous P."/>
            <person name="Grigoriev I."/>
        </authorList>
    </citation>
    <scope>NUCLEOTIDE SEQUENCE</scope>
    <source>
        <strain evidence="2">CBS 269.34</strain>
    </source>
</reference>
<evidence type="ECO:0000313" key="3">
    <source>
        <dbReference type="Proteomes" id="UP000799750"/>
    </source>
</evidence>
<feature type="compositionally biased region" description="Polar residues" evidence="1">
    <location>
        <begin position="33"/>
        <end position="42"/>
    </location>
</feature>
<evidence type="ECO:0000313" key="2">
    <source>
        <dbReference type="EMBL" id="KAF2492786.1"/>
    </source>
</evidence>
<evidence type="ECO:0000256" key="1">
    <source>
        <dbReference type="SAM" id="MobiDB-lite"/>
    </source>
</evidence>
<proteinExistence type="predicted"/>
<dbReference type="EMBL" id="MU004193">
    <property type="protein sequence ID" value="KAF2492786.1"/>
    <property type="molecule type" value="Genomic_DNA"/>
</dbReference>